<sequence>MRATSGCCGRSTQQTALHAAGKKSEGNMINERISLQEQIKTWKQKLLDHSAKNELDKLQLRDFQKEEERTKHKLTRTVRALASEKAKAEIIAHSVANFCSRLGPVITSIDRIHDATSKLQSYEIRVHSLQDRIKVASLLLSHRHAWYRNNEAATEMKRRILNRQTLISPSPRPPCDDNNIEKRQRPGSKTQQIRHGLQKAVRAVFDELDIYKTGIISRESFVGALSSSDRVLLALGDDITRKRFAKRLDRQLAHLVDSKTVTWGELMLLLAPKYSDVLGLASERTAQSSISSTTAEVDERPLAPIFKVWKRAELETLSKERLCDLIRSLQRDREMLRQRVQCDAFQLADRVQGLRSEWEAKVAALHIQNGFLRRELNQKTSASQKVEGQMMRLEDESARLHIKKQYYRDKFEHSVNEHRVLIEQVKADKEICVQHEQELWQKEVRDMTFQTHQIQLENQKHRKKIRQLEHEITRLHNNMTKVESKQVLELKNKLSRRINELEKIRKERNGILASLRELELNAKAPRTRNFQVQTEPLKLIDVKIGSTQTTPVWQLSEASAPYDGCIKTATKSSQYIASDPEYEKLHRLETIAKALLDDN</sequence>
<dbReference type="OrthoDB" id="1060944at2759"/>
<reference evidence="3 4" key="1">
    <citation type="submission" date="2012-05" db="EMBL/GenBank/DDBJ databases">
        <title>Recombination and specialization in a pathogen metapopulation.</title>
        <authorList>
            <person name="Gardiner A."/>
            <person name="Kemen E."/>
            <person name="Schultz-Larsen T."/>
            <person name="MacLean D."/>
            <person name="Van Oosterhout C."/>
            <person name="Jones J.D.G."/>
        </authorList>
    </citation>
    <scope>NUCLEOTIDE SEQUENCE [LARGE SCALE GENOMIC DNA]</scope>
    <source>
        <strain evidence="3 4">Ac Nc2</strain>
    </source>
</reference>
<evidence type="ECO:0000256" key="1">
    <source>
        <dbReference type="SAM" id="Coils"/>
    </source>
</evidence>
<dbReference type="Proteomes" id="UP000053237">
    <property type="component" value="Unassembled WGS sequence"/>
</dbReference>
<accession>A0A024FUW9</accession>
<name>A0A024FUW9_9STRA</name>
<evidence type="ECO:0000313" key="4">
    <source>
        <dbReference type="Proteomes" id="UP000053237"/>
    </source>
</evidence>
<dbReference type="InParanoid" id="A0A024FUW9"/>
<keyword evidence="4" id="KW-1185">Reference proteome</keyword>
<protein>
    <recommendedName>
        <fullName evidence="5">EF-hand domain-containing protein</fullName>
    </recommendedName>
</protein>
<comment type="caution">
    <text evidence="3">The sequence shown here is derived from an EMBL/GenBank/DDBJ whole genome shotgun (WGS) entry which is preliminary data.</text>
</comment>
<evidence type="ECO:0008006" key="5">
    <source>
        <dbReference type="Google" id="ProtNLM"/>
    </source>
</evidence>
<gene>
    <name evidence="3" type="ORF">BN9_113770</name>
</gene>
<organism evidence="3 4">
    <name type="scientific">Albugo candida</name>
    <dbReference type="NCBI Taxonomy" id="65357"/>
    <lineage>
        <taxon>Eukaryota</taxon>
        <taxon>Sar</taxon>
        <taxon>Stramenopiles</taxon>
        <taxon>Oomycota</taxon>
        <taxon>Peronosporomycetes</taxon>
        <taxon>Albuginales</taxon>
        <taxon>Albuginaceae</taxon>
        <taxon>Albugo</taxon>
    </lineage>
</organism>
<dbReference type="AlphaFoldDB" id="A0A024FUW9"/>
<feature type="region of interest" description="Disordered" evidence="2">
    <location>
        <begin position="166"/>
        <end position="193"/>
    </location>
</feature>
<dbReference type="EMBL" id="CAIX01000361">
    <property type="protein sequence ID" value="CCI10722.1"/>
    <property type="molecule type" value="Genomic_DNA"/>
</dbReference>
<evidence type="ECO:0000256" key="2">
    <source>
        <dbReference type="SAM" id="MobiDB-lite"/>
    </source>
</evidence>
<evidence type="ECO:0000313" key="3">
    <source>
        <dbReference type="EMBL" id="CCI10722.1"/>
    </source>
</evidence>
<feature type="coiled-coil region" evidence="1">
    <location>
        <begin position="451"/>
        <end position="521"/>
    </location>
</feature>
<proteinExistence type="predicted"/>
<keyword evidence="1" id="KW-0175">Coiled coil</keyword>